<dbReference type="RefSeq" id="WP_209651220.1">
    <property type="nucleotide sequence ID" value="NZ_JBEPNV010000002.1"/>
</dbReference>
<keyword evidence="3" id="KW-1185">Reference proteome</keyword>
<gene>
    <name evidence="2" type="ORF">ABIC20_006654</name>
</gene>
<evidence type="ECO:0000256" key="1">
    <source>
        <dbReference type="SAM" id="MobiDB-lite"/>
    </source>
</evidence>
<name>A0ABV2NRX2_9HYPH</name>
<evidence type="ECO:0000313" key="3">
    <source>
        <dbReference type="Proteomes" id="UP001549119"/>
    </source>
</evidence>
<dbReference type="EMBL" id="JBEPNW010000003">
    <property type="protein sequence ID" value="MET3869276.1"/>
    <property type="molecule type" value="Genomic_DNA"/>
</dbReference>
<feature type="region of interest" description="Disordered" evidence="1">
    <location>
        <begin position="1"/>
        <end position="35"/>
    </location>
</feature>
<protein>
    <submittedName>
        <fullName evidence="2">Uncharacterized protein</fullName>
    </submittedName>
</protein>
<accession>A0ABV2NRX2</accession>
<reference evidence="2 3" key="1">
    <citation type="submission" date="2024-06" db="EMBL/GenBank/DDBJ databases">
        <title>Genomics of switchgrass bacterial isolates.</title>
        <authorList>
            <person name="Shade A."/>
        </authorList>
    </citation>
    <scope>NUCLEOTIDE SEQUENCE [LARGE SCALE GENOMIC DNA]</scope>
    <source>
        <strain evidence="2 3">PvP084</strain>
    </source>
</reference>
<sequence>MTAIFGVQENHSPIRQSPPEGNRRGGSHPAGLSVIRTRGTLRVARAFEGSVARAWPKPKKVVRRVMIETIRFDSFHL</sequence>
<dbReference type="Proteomes" id="UP001549119">
    <property type="component" value="Unassembled WGS sequence"/>
</dbReference>
<organism evidence="2 3">
    <name type="scientific">Methylobacterium radiotolerans</name>
    <dbReference type="NCBI Taxonomy" id="31998"/>
    <lineage>
        <taxon>Bacteria</taxon>
        <taxon>Pseudomonadati</taxon>
        <taxon>Pseudomonadota</taxon>
        <taxon>Alphaproteobacteria</taxon>
        <taxon>Hyphomicrobiales</taxon>
        <taxon>Methylobacteriaceae</taxon>
        <taxon>Methylobacterium</taxon>
    </lineage>
</organism>
<evidence type="ECO:0000313" key="2">
    <source>
        <dbReference type="EMBL" id="MET3869276.1"/>
    </source>
</evidence>
<proteinExistence type="predicted"/>
<comment type="caution">
    <text evidence="2">The sequence shown here is derived from an EMBL/GenBank/DDBJ whole genome shotgun (WGS) entry which is preliminary data.</text>
</comment>